<dbReference type="PROSITE" id="PS00027">
    <property type="entry name" value="HOMEOBOX_1"/>
    <property type="match status" value="1"/>
</dbReference>
<proteinExistence type="predicted"/>
<accession>A0AAU9YZ45</accession>
<evidence type="ECO:0000256" key="2">
    <source>
        <dbReference type="ARBA" id="ARBA00023155"/>
    </source>
</evidence>
<dbReference type="SUPFAM" id="SSF46689">
    <property type="entry name" value="Homeodomain-like"/>
    <property type="match status" value="2"/>
</dbReference>
<dbReference type="AlphaFoldDB" id="A0AAU9YZ45"/>
<protein>
    <submittedName>
        <fullName evidence="8">Rhox7b protein</fullName>
    </submittedName>
</protein>
<dbReference type="Gene3D" id="1.10.10.60">
    <property type="entry name" value="Homeodomain-like"/>
    <property type="match status" value="2"/>
</dbReference>
<evidence type="ECO:0000256" key="1">
    <source>
        <dbReference type="ARBA" id="ARBA00023125"/>
    </source>
</evidence>
<sequence length="305" mass="34155">MLKSACNNAMFPRSPLVRHPRRHQVQFSFTQWQVQEMEAVFQETQYPDVLTRRVLARNMNVPEDKIQNWFNNRRAKQRAREKKAMIRRAPPGTQDHICITPMVLAAGEGREEEESGRPSPGCGSPTAEVGGVEPRDTGDSGEGSSAAVTADLMEDWKPEGGTCSSQEHECPLQKPVPKSTGDTEEVQHPPVSGAGVESTPVTMPALPPSVRPIPVMLSDIQPVPVLVPHRRLRDRFTGQQLQELERIFQRNHYLSAEEGKQLARSMGVTEAKLQRWFKKKRERLWRGHHPSGPSTAPPETQSTSP</sequence>
<comment type="subcellular location">
    <subcellularLocation>
        <location evidence="4 5">Nucleus</location>
    </subcellularLocation>
</comment>
<dbReference type="InterPro" id="IPR009057">
    <property type="entry name" value="Homeodomain-like_sf"/>
</dbReference>
<comment type="caution">
    <text evidence="8">The sequence shown here is derived from an EMBL/GenBank/DDBJ whole genome shotgun (WGS) entry which is preliminary data.</text>
</comment>
<feature type="domain" description="Homeobox" evidence="7">
    <location>
        <begin position="20"/>
        <end position="80"/>
    </location>
</feature>
<evidence type="ECO:0000256" key="3">
    <source>
        <dbReference type="ARBA" id="ARBA00023242"/>
    </source>
</evidence>
<feature type="compositionally biased region" description="Polar residues" evidence="6">
    <location>
        <begin position="292"/>
        <end position="305"/>
    </location>
</feature>
<dbReference type="PROSITE" id="PS50071">
    <property type="entry name" value="HOMEOBOX_2"/>
    <property type="match status" value="2"/>
</dbReference>
<feature type="region of interest" description="Disordered" evidence="6">
    <location>
        <begin position="108"/>
        <end position="203"/>
    </location>
</feature>
<dbReference type="GO" id="GO:0003677">
    <property type="term" value="F:DNA binding"/>
    <property type="evidence" value="ECO:0007669"/>
    <property type="project" value="UniProtKB-UniRule"/>
</dbReference>
<evidence type="ECO:0000256" key="4">
    <source>
        <dbReference type="PROSITE-ProRule" id="PRU00108"/>
    </source>
</evidence>
<feature type="domain" description="Homeobox" evidence="7">
    <location>
        <begin position="227"/>
        <end position="287"/>
    </location>
</feature>
<dbReference type="Proteomes" id="UP001152836">
    <property type="component" value="Unassembled WGS sequence"/>
</dbReference>
<feature type="region of interest" description="Disordered" evidence="6">
    <location>
        <begin position="281"/>
        <end position="305"/>
    </location>
</feature>
<keyword evidence="1 4" id="KW-0238">DNA-binding</keyword>
<name>A0AAU9YZ45_PHORO</name>
<feature type="DNA-binding region" description="Homeobox" evidence="4">
    <location>
        <begin position="22"/>
        <end position="81"/>
    </location>
</feature>
<dbReference type="InterPro" id="IPR017970">
    <property type="entry name" value="Homeobox_CS"/>
</dbReference>
<evidence type="ECO:0000256" key="5">
    <source>
        <dbReference type="RuleBase" id="RU000682"/>
    </source>
</evidence>
<organism evidence="8 9">
    <name type="scientific">Phodopus roborovskii</name>
    <name type="common">Roborovski's desert hamster</name>
    <name type="synonym">Cricetulus roborovskii</name>
    <dbReference type="NCBI Taxonomy" id="109678"/>
    <lineage>
        <taxon>Eukaryota</taxon>
        <taxon>Metazoa</taxon>
        <taxon>Chordata</taxon>
        <taxon>Craniata</taxon>
        <taxon>Vertebrata</taxon>
        <taxon>Euteleostomi</taxon>
        <taxon>Mammalia</taxon>
        <taxon>Eutheria</taxon>
        <taxon>Euarchontoglires</taxon>
        <taxon>Glires</taxon>
        <taxon>Rodentia</taxon>
        <taxon>Myomorpha</taxon>
        <taxon>Muroidea</taxon>
        <taxon>Cricetidae</taxon>
        <taxon>Cricetinae</taxon>
        <taxon>Phodopus</taxon>
    </lineage>
</organism>
<feature type="DNA-binding region" description="Homeobox" evidence="4">
    <location>
        <begin position="229"/>
        <end position="288"/>
    </location>
</feature>
<dbReference type="SMART" id="SM00389">
    <property type="entry name" value="HOX"/>
    <property type="match status" value="2"/>
</dbReference>
<dbReference type="PANTHER" id="PTHR47465:SF7">
    <property type="entry name" value="REPRODUCTIVE HOMEOBOX 7A-RELATED"/>
    <property type="match status" value="1"/>
</dbReference>
<dbReference type="GO" id="GO:0000981">
    <property type="term" value="F:DNA-binding transcription factor activity, RNA polymerase II-specific"/>
    <property type="evidence" value="ECO:0007669"/>
    <property type="project" value="InterPro"/>
</dbReference>
<dbReference type="InterPro" id="IPR001356">
    <property type="entry name" value="HD"/>
</dbReference>
<dbReference type="EMBL" id="CALSGD010000664">
    <property type="protein sequence ID" value="CAH6779924.1"/>
    <property type="molecule type" value="Genomic_DNA"/>
</dbReference>
<dbReference type="PANTHER" id="PTHR47465">
    <property type="entry name" value="MCG113260-RELATED-RELATED"/>
    <property type="match status" value="1"/>
</dbReference>
<dbReference type="GO" id="GO:0005634">
    <property type="term" value="C:nucleus"/>
    <property type="evidence" value="ECO:0007669"/>
    <property type="project" value="UniProtKB-SubCell"/>
</dbReference>
<reference evidence="8" key="1">
    <citation type="submission" date="2022-06" db="EMBL/GenBank/DDBJ databases">
        <authorList>
            <person name="Andreotti S."/>
            <person name="Wyler E."/>
        </authorList>
    </citation>
    <scope>NUCLEOTIDE SEQUENCE</scope>
</reference>
<gene>
    <name evidence="8" type="primary">Rhox7b</name>
    <name evidence="8" type="ORF">PHOROB_LOCUS3376</name>
</gene>
<keyword evidence="3 4" id="KW-0539">Nucleus</keyword>
<dbReference type="CDD" id="cd00086">
    <property type="entry name" value="homeodomain"/>
    <property type="match status" value="2"/>
</dbReference>
<evidence type="ECO:0000259" key="7">
    <source>
        <dbReference type="PROSITE" id="PS50071"/>
    </source>
</evidence>
<evidence type="ECO:0000313" key="9">
    <source>
        <dbReference type="Proteomes" id="UP001152836"/>
    </source>
</evidence>
<evidence type="ECO:0000313" key="8">
    <source>
        <dbReference type="EMBL" id="CAH6779924.1"/>
    </source>
</evidence>
<dbReference type="Pfam" id="PF00046">
    <property type="entry name" value="Homeodomain"/>
    <property type="match status" value="2"/>
</dbReference>
<evidence type="ECO:0000256" key="6">
    <source>
        <dbReference type="SAM" id="MobiDB-lite"/>
    </source>
</evidence>
<keyword evidence="2 4" id="KW-0371">Homeobox</keyword>
<keyword evidence="9" id="KW-1185">Reference proteome</keyword>